<dbReference type="EMBL" id="BMAT01007037">
    <property type="protein sequence ID" value="GFS24871.1"/>
    <property type="molecule type" value="Genomic_DNA"/>
</dbReference>
<keyword evidence="2" id="KW-1185">Reference proteome</keyword>
<evidence type="ECO:0000313" key="2">
    <source>
        <dbReference type="Proteomes" id="UP000762676"/>
    </source>
</evidence>
<dbReference type="AlphaFoldDB" id="A0AAV4JRD4"/>
<accession>A0AAV4JRD4</accession>
<sequence>MLYNSKRVDSPPWFSGKNQSYKNQFQQYAEWEKNYAYNLGGSSSSSTDSDSDSDEDKNADQKLWFIECLESDSSSRDQPASAGQHTCEAGITSSHLFNSGGQCFIFAFYFLPRVPFLRFSLFIETKLISASISSY</sequence>
<dbReference type="Proteomes" id="UP000762676">
    <property type="component" value="Unassembled WGS sequence"/>
</dbReference>
<reference evidence="1 2" key="1">
    <citation type="journal article" date="2021" name="Elife">
        <title>Chloroplast acquisition without the gene transfer in kleptoplastic sea slugs, Plakobranchus ocellatus.</title>
        <authorList>
            <person name="Maeda T."/>
            <person name="Takahashi S."/>
            <person name="Yoshida T."/>
            <person name="Shimamura S."/>
            <person name="Takaki Y."/>
            <person name="Nagai Y."/>
            <person name="Toyoda A."/>
            <person name="Suzuki Y."/>
            <person name="Arimoto A."/>
            <person name="Ishii H."/>
            <person name="Satoh N."/>
            <person name="Nishiyama T."/>
            <person name="Hasebe M."/>
            <person name="Maruyama T."/>
            <person name="Minagawa J."/>
            <person name="Obokata J."/>
            <person name="Shigenobu S."/>
        </authorList>
    </citation>
    <scope>NUCLEOTIDE SEQUENCE [LARGE SCALE GENOMIC DNA]</scope>
</reference>
<protein>
    <submittedName>
        <fullName evidence="1">Uncharacterized protein</fullName>
    </submittedName>
</protein>
<name>A0AAV4JRD4_9GAST</name>
<comment type="caution">
    <text evidence="1">The sequence shown here is derived from an EMBL/GenBank/DDBJ whole genome shotgun (WGS) entry which is preliminary data.</text>
</comment>
<proteinExistence type="predicted"/>
<organism evidence="1 2">
    <name type="scientific">Elysia marginata</name>
    <dbReference type="NCBI Taxonomy" id="1093978"/>
    <lineage>
        <taxon>Eukaryota</taxon>
        <taxon>Metazoa</taxon>
        <taxon>Spiralia</taxon>
        <taxon>Lophotrochozoa</taxon>
        <taxon>Mollusca</taxon>
        <taxon>Gastropoda</taxon>
        <taxon>Heterobranchia</taxon>
        <taxon>Euthyneura</taxon>
        <taxon>Panpulmonata</taxon>
        <taxon>Sacoglossa</taxon>
        <taxon>Placobranchoidea</taxon>
        <taxon>Plakobranchidae</taxon>
        <taxon>Elysia</taxon>
    </lineage>
</organism>
<gene>
    <name evidence="1" type="ORF">ElyMa_003427500</name>
</gene>
<evidence type="ECO:0000313" key="1">
    <source>
        <dbReference type="EMBL" id="GFS24871.1"/>
    </source>
</evidence>